<dbReference type="EMBL" id="JAWDGP010002772">
    <property type="protein sequence ID" value="KAK3780002.1"/>
    <property type="molecule type" value="Genomic_DNA"/>
</dbReference>
<organism evidence="2 3">
    <name type="scientific">Elysia crispata</name>
    <name type="common">lettuce slug</name>
    <dbReference type="NCBI Taxonomy" id="231223"/>
    <lineage>
        <taxon>Eukaryota</taxon>
        <taxon>Metazoa</taxon>
        <taxon>Spiralia</taxon>
        <taxon>Lophotrochozoa</taxon>
        <taxon>Mollusca</taxon>
        <taxon>Gastropoda</taxon>
        <taxon>Heterobranchia</taxon>
        <taxon>Euthyneura</taxon>
        <taxon>Panpulmonata</taxon>
        <taxon>Sacoglossa</taxon>
        <taxon>Placobranchoidea</taxon>
        <taxon>Plakobranchidae</taxon>
        <taxon>Elysia</taxon>
    </lineage>
</organism>
<keyword evidence="3" id="KW-1185">Reference proteome</keyword>
<gene>
    <name evidence="2" type="ORF">RRG08_063900</name>
</gene>
<evidence type="ECO:0000313" key="3">
    <source>
        <dbReference type="Proteomes" id="UP001283361"/>
    </source>
</evidence>
<proteinExistence type="predicted"/>
<sequence>MAKTFAIHQELDIKKPNQNTENLESQNSMLHIIIGVSVPAFIFLMIVVIISLIFRNRVSGHKIAITKQTSDAKNAAEWLSRDQGYGGTRERETEMLFINTADGLVRHVARNRDDPNPGSTPYANCISVPNGNSKMDCGGTDTIHKIPFSKKQIALPQRMKRPVKGTEYANLDVTTPNATVKQKLRTD</sequence>
<dbReference type="Proteomes" id="UP001283361">
    <property type="component" value="Unassembled WGS sequence"/>
</dbReference>
<reference evidence="2" key="1">
    <citation type="journal article" date="2023" name="G3 (Bethesda)">
        <title>A reference genome for the long-term kleptoplast-retaining sea slug Elysia crispata morphotype clarki.</title>
        <authorList>
            <person name="Eastman K.E."/>
            <person name="Pendleton A.L."/>
            <person name="Shaikh M.A."/>
            <person name="Suttiyut T."/>
            <person name="Ogas R."/>
            <person name="Tomko P."/>
            <person name="Gavelis G."/>
            <person name="Widhalm J.R."/>
            <person name="Wisecaver J.H."/>
        </authorList>
    </citation>
    <scope>NUCLEOTIDE SEQUENCE</scope>
    <source>
        <strain evidence="2">ECLA1</strain>
    </source>
</reference>
<keyword evidence="1" id="KW-1133">Transmembrane helix</keyword>
<keyword evidence="1" id="KW-0812">Transmembrane</keyword>
<name>A0AAE1DRF7_9GAST</name>
<comment type="caution">
    <text evidence="2">The sequence shown here is derived from an EMBL/GenBank/DDBJ whole genome shotgun (WGS) entry which is preliminary data.</text>
</comment>
<accession>A0AAE1DRF7</accession>
<keyword evidence="1" id="KW-0472">Membrane</keyword>
<protein>
    <submittedName>
        <fullName evidence="2">Uncharacterized protein</fullName>
    </submittedName>
</protein>
<dbReference type="AlphaFoldDB" id="A0AAE1DRF7"/>
<feature type="transmembrane region" description="Helical" evidence="1">
    <location>
        <begin position="29"/>
        <end position="54"/>
    </location>
</feature>
<evidence type="ECO:0000256" key="1">
    <source>
        <dbReference type="SAM" id="Phobius"/>
    </source>
</evidence>
<evidence type="ECO:0000313" key="2">
    <source>
        <dbReference type="EMBL" id="KAK3780002.1"/>
    </source>
</evidence>